<dbReference type="InterPro" id="IPR031640">
    <property type="entry name" value="Glu_dehyd_C"/>
</dbReference>
<dbReference type="PANTHER" id="PTHR43189:SF2">
    <property type="entry name" value="GLUCOSE 1-DEHYDROGENASE"/>
    <property type="match status" value="1"/>
</dbReference>
<dbReference type="InterPro" id="IPR036291">
    <property type="entry name" value="NAD(P)-bd_dom_sf"/>
</dbReference>
<dbReference type="Pfam" id="PF16912">
    <property type="entry name" value="Glu_dehyd_C"/>
    <property type="match status" value="1"/>
</dbReference>
<reference evidence="7 8" key="1">
    <citation type="submission" date="2022-11" db="EMBL/GenBank/DDBJ databases">
        <title>Minimal conservation of predation-associated metabolite biosynthetic gene clusters underscores biosynthetic potential of Myxococcota including descriptions for ten novel species: Archangium lansinium sp. nov., Myxococcus landrumus sp. nov., Nannocystis bai.</title>
        <authorList>
            <person name="Ahearne A."/>
            <person name="Stevens C."/>
            <person name="Dowd S."/>
        </authorList>
    </citation>
    <scope>NUCLEOTIDE SEQUENCE [LARGE SCALE GENOMIC DNA]</scope>
    <source>
        <strain evidence="7 8">NCWAL01</strain>
    </source>
</reference>
<dbReference type="Gene3D" id="3.90.180.10">
    <property type="entry name" value="Medium-chain alcohol dehydrogenases, catalytic domain"/>
    <property type="match status" value="1"/>
</dbReference>
<evidence type="ECO:0000313" key="8">
    <source>
        <dbReference type="Proteomes" id="UP001221838"/>
    </source>
</evidence>
<sequence length="367" mass="39507">MKAVAVFPKSREVRVIDVPEPRLRAPTEVRVRTLEVGVCGTDQEIAEFRHGAPPEGEDFLIVGHEALGEVVEVGAQVKDVKPGDLVVPRVRRPCPHEACLACRSGNPDFCVTGDYLERGIQKAHGFCTEFFVEEAAYLHPVPSTLRGVAVLTEPLTIAEKALRELDALKRRLPWKTEPGQAVVLGAGPVGLLGAMAFKRAGHATTVYSRSPKPNSKAEVAEAVGAPYLSSKEVSAEALARRLGSVDVVYEAAGAAKASFEVLKVLGPNGVFIFTGVPGRKEPLELEGSALLKQLVLKNQLVLGTVNASAGDFQAALEDLGHFLKQWPGPLKALLTERHPPEAFHQVVTGKTGGIKHIIRFAREEPTR</sequence>
<dbReference type="InterPro" id="IPR013154">
    <property type="entry name" value="ADH-like_N"/>
</dbReference>
<evidence type="ECO:0000256" key="1">
    <source>
        <dbReference type="ARBA" id="ARBA00001947"/>
    </source>
</evidence>
<keyword evidence="2" id="KW-0479">Metal-binding</keyword>
<protein>
    <submittedName>
        <fullName evidence="7">Glucose 1-dehydrogenase</fullName>
    </submittedName>
</protein>
<keyword evidence="4" id="KW-0560">Oxidoreductase</keyword>
<evidence type="ECO:0000256" key="2">
    <source>
        <dbReference type="ARBA" id="ARBA00022723"/>
    </source>
</evidence>
<gene>
    <name evidence="7" type="ORF">POL68_26050</name>
</gene>
<dbReference type="SUPFAM" id="SSF50129">
    <property type="entry name" value="GroES-like"/>
    <property type="match status" value="1"/>
</dbReference>
<organism evidence="7 8">
    <name type="scientific">Stigmatella ashevillensis</name>
    <dbReference type="NCBI Taxonomy" id="2995309"/>
    <lineage>
        <taxon>Bacteria</taxon>
        <taxon>Pseudomonadati</taxon>
        <taxon>Myxococcota</taxon>
        <taxon>Myxococcia</taxon>
        <taxon>Myxococcales</taxon>
        <taxon>Cystobacterineae</taxon>
        <taxon>Archangiaceae</taxon>
        <taxon>Stigmatella</taxon>
    </lineage>
</organism>
<feature type="domain" description="Glucose dehydrogenase C-terminal" evidence="6">
    <location>
        <begin position="148"/>
        <end position="360"/>
    </location>
</feature>
<proteinExistence type="predicted"/>
<evidence type="ECO:0000313" key="7">
    <source>
        <dbReference type="EMBL" id="MDC0711957.1"/>
    </source>
</evidence>
<evidence type="ECO:0000259" key="6">
    <source>
        <dbReference type="Pfam" id="PF16912"/>
    </source>
</evidence>
<feature type="domain" description="Alcohol dehydrogenase-like N-terminal" evidence="5">
    <location>
        <begin position="26"/>
        <end position="142"/>
    </location>
</feature>
<dbReference type="CDD" id="cd08230">
    <property type="entry name" value="glucose_DH"/>
    <property type="match status" value="1"/>
</dbReference>
<dbReference type="InterPro" id="IPR011032">
    <property type="entry name" value="GroES-like_sf"/>
</dbReference>
<dbReference type="RefSeq" id="WP_272141984.1">
    <property type="nucleotide sequence ID" value="NZ_JAQNDM010000002.1"/>
</dbReference>
<keyword evidence="8" id="KW-1185">Reference proteome</keyword>
<dbReference type="Proteomes" id="UP001221838">
    <property type="component" value="Unassembled WGS sequence"/>
</dbReference>
<comment type="caution">
    <text evidence="7">The sequence shown here is derived from an EMBL/GenBank/DDBJ whole genome shotgun (WGS) entry which is preliminary data.</text>
</comment>
<dbReference type="EMBL" id="JAQNDM010000002">
    <property type="protein sequence ID" value="MDC0711957.1"/>
    <property type="molecule type" value="Genomic_DNA"/>
</dbReference>
<comment type="cofactor">
    <cofactor evidence="1">
        <name>Zn(2+)</name>
        <dbReference type="ChEBI" id="CHEBI:29105"/>
    </cofactor>
</comment>
<dbReference type="Gene3D" id="3.40.50.720">
    <property type="entry name" value="NAD(P)-binding Rossmann-like Domain"/>
    <property type="match status" value="1"/>
</dbReference>
<name>A0ABT5DE50_9BACT</name>
<dbReference type="PANTHER" id="PTHR43189">
    <property type="entry name" value="ZINC-TYPE ALCOHOL DEHYDROGENASE-LIKE PROTEIN C1198.01-RELATED"/>
    <property type="match status" value="1"/>
</dbReference>
<accession>A0ABT5DE50</accession>
<evidence type="ECO:0000256" key="4">
    <source>
        <dbReference type="ARBA" id="ARBA00023002"/>
    </source>
</evidence>
<dbReference type="Pfam" id="PF08240">
    <property type="entry name" value="ADH_N"/>
    <property type="match status" value="1"/>
</dbReference>
<evidence type="ECO:0000256" key="3">
    <source>
        <dbReference type="ARBA" id="ARBA00022833"/>
    </source>
</evidence>
<dbReference type="SUPFAM" id="SSF51735">
    <property type="entry name" value="NAD(P)-binding Rossmann-fold domains"/>
    <property type="match status" value="1"/>
</dbReference>
<evidence type="ECO:0000259" key="5">
    <source>
        <dbReference type="Pfam" id="PF08240"/>
    </source>
</evidence>
<keyword evidence="3" id="KW-0862">Zinc</keyword>